<evidence type="ECO:0000313" key="2">
    <source>
        <dbReference type="Proteomes" id="UP000317557"/>
    </source>
</evidence>
<dbReference type="RefSeq" id="WP_142454712.1">
    <property type="nucleotide sequence ID" value="NZ_FXTP01000009.1"/>
</dbReference>
<proteinExistence type="predicted"/>
<organism evidence="1 2">
    <name type="scientific">Gracilimonas mengyeensis</name>
    <dbReference type="NCBI Taxonomy" id="1302730"/>
    <lineage>
        <taxon>Bacteria</taxon>
        <taxon>Pseudomonadati</taxon>
        <taxon>Balneolota</taxon>
        <taxon>Balneolia</taxon>
        <taxon>Balneolales</taxon>
        <taxon>Balneolaceae</taxon>
        <taxon>Gracilimonas</taxon>
    </lineage>
</organism>
<protein>
    <submittedName>
        <fullName evidence="1">Uncharacterized protein</fullName>
    </submittedName>
</protein>
<accession>A0A521DRQ0</accession>
<dbReference type="OrthoDB" id="572089at2"/>
<name>A0A521DRQ0_9BACT</name>
<evidence type="ECO:0000313" key="1">
    <source>
        <dbReference type="EMBL" id="SMO74367.1"/>
    </source>
</evidence>
<keyword evidence="2" id="KW-1185">Reference proteome</keyword>
<dbReference type="EMBL" id="FXTP01000009">
    <property type="protein sequence ID" value="SMO74367.1"/>
    <property type="molecule type" value="Genomic_DNA"/>
</dbReference>
<gene>
    <name evidence="1" type="ORF">SAMN06265219_10966</name>
</gene>
<sequence length="251" mass="27881">MTNIKTHSTFFLVFVLITWLGTEFSYAQRLSKKQISRLNTADMNLTKAKVSYQEDLDLLVFEMRVESKAGNTTPTAAGQLNGAPVLGYVFPTSLSPADVGFGDTEGILAFAITSHPDFDDTPLWDENNDRNYENDGKQFHTHWVVLVEDQRVAGGLSVKAFKPEDQSVVLPATNPGMPIYLDSPGFSVVFRDQAVRVAVPAQRVHHKTSFNYDGVTAYMEVSTEENMPMLGVYAVYEVLSGDLSLPYKVQK</sequence>
<reference evidence="1 2" key="1">
    <citation type="submission" date="2017-05" db="EMBL/GenBank/DDBJ databases">
        <authorList>
            <person name="Varghese N."/>
            <person name="Submissions S."/>
        </authorList>
    </citation>
    <scope>NUCLEOTIDE SEQUENCE [LARGE SCALE GENOMIC DNA]</scope>
    <source>
        <strain evidence="1 2">DSM 21985</strain>
    </source>
</reference>
<dbReference type="Proteomes" id="UP000317557">
    <property type="component" value="Unassembled WGS sequence"/>
</dbReference>
<dbReference type="AlphaFoldDB" id="A0A521DRQ0"/>